<dbReference type="Proteomes" id="UP001404956">
    <property type="component" value="Unassembled WGS sequence"/>
</dbReference>
<dbReference type="EMBL" id="BAABRV010000006">
    <property type="protein sequence ID" value="GAA5534116.1"/>
    <property type="molecule type" value="Genomic_DNA"/>
</dbReference>
<protein>
    <submittedName>
        <fullName evidence="1">Uncharacterized protein</fullName>
    </submittedName>
</protein>
<keyword evidence="2" id="KW-1185">Reference proteome</keyword>
<accession>A0ABP9XHV7</accession>
<reference evidence="1 2" key="1">
    <citation type="submission" date="2024-02" db="EMBL/GenBank/DDBJ databases">
        <title>Deinococcus aluminii NBRC 112889.</title>
        <authorList>
            <person name="Ichikawa N."/>
            <person name="Katano-Makiyama Y."/>
            <person name="Hidaka K."/>
        </authorList>
    </citation>
    <scope>NUCLEOTIDE SEQUENCE [LARGE SCALE GENOMIC DNA]</scope>
    <source>
        <strain evidence="1 2">NBRC 112889</strain>
    </source>
</reference>
<proteinExistence type="predicted"/>
<organism evidence="1 2">
    <name type="scientific">Deinococcus aluminii</name>
    <dbReference type="NCBI Taxonomy" id="1656885"/>
    <lineage>
        <taxon>Bacteria</taxon>
        <taxon>Thermotogati</taxon>
        <taxon>Deinococcota</taxon>
        <taxon>Deinococci</taxon>
        <taxon>Deinococcales</taxon>
        <taxon>Deinococcaceae</taxon>
        <taxon>Deinococcus</taxon>
    </lineage>
</organism>
<comment type="caution">
    <text evidence="1">The sequence shown here is derived from an EMBL/GenBank/DDBJ whole genome shotgun (WGS) entry which is preliminary data.</text>
</comment>
<gene>
    <name evidence="1" type="ORF">Dalu01_02524</name>
</gene>
<evidence type="ECO:0000313" key="1">
    <source>
        <dbReference type="EMBL" id="GAA5534116.1"/>
    </source>
</evidence>
<name>A0ABP9XHV7_9DEIO</name>
<sequence>MTPPMTVVVRPRLSPEHLPVILLPGRRPPLTDGMLQAVIPPSWVSLLQRVENGGEAR</sequence>
<evidence type="ECO:0000313" key="2">
    <source>
        <dbReference type="Proteomes" id="UP001404956"/>
    </source>
</evidence>